<dbReference type="Gene3D" id="2.40.50.100">
    <property type="match status" value="1"/>
</dbReference>
<evidence type="ECO:0000259" key="4">
    <source>
        <dbReference type="Pfam" id="PF25954"/>
    </source>
</evidence>
<accession>A0A7W8FZ70</accession>
<dbReference type="AlphaFoldDB" id="A0A7W8FZ70"/>
<organism evidence="5 6">
    <name type="scientific">Chiayiivirga flava</name>
    <dbReference type="NCBI Taxonomy" id="659595"/>
    <lineage>
        <taxon>Bacteria</taxon>
        <taxon>Pseudomonadati</taxon>
        <taxon>Pseudomonadota</taxon>
        <taxon>Gammaproteobacteria</taxon>
        <taxon>Lysobacterales</taxon>
        <taxon>Lysobacteraceae</taxon>
        <taxon>Chiayiivirga</taxon>
    </lineage>
</organism>
<dbReference type="Proteomes" id="UP000521199">
    <property type="component" value="Unassembled WGS sequence"/>
</dbReference>
<evidence type="ECO:0000313" key="6">
    <source>
        <dbReference type="Proteomes" id="UP000521199"/>
    </source>
</evidence>
<comment type="caution">
    <text evidence="5">The sequence shown here is derived from an EMBL/GenBank/DDBJ whole genome shotgun (WGS) entry which is preliminary data.</text>
</comment>
<dbReference type="PROSITE" id="PS51257">
    <property type="entry name" value="PROKAR_LIPOPROTEIN"/>
    <property type="match status" value="1"/>
</dbReference>
<reference evidence="5 6" key="1">
    <citation type="submission" date="2020-08" db="EMBL/GenBank/DDBJ databases">
        <title>Genomic Encyclopedia of Type Strains, Phase IV (KMG-IV): sequencing the most valuable type-strain genomes for metagenomic binning, comparative biology and taxonomic classification.</title>
        <authorList>
            <person name="Goeker M."/>
        </authorList>
    </citation>
    <scope>NUCLEOTIDE SEQUENCE [LARGE SCALE GENOMIC DNA]</scope>
    <source>
        <strain evidence="5 6">DSM 24163</strain>
    </source>
</reference>
<dbReference type="Gene3D" id="2.40.30.170">
    <property type="match status" value="1"/>
</dbReference>
<name>A0A7W8FZ70_9GAMM</name>
<dbReference type="NCBIfam" id="TIGR01730">
    <property type="entry name" value="RND_mfp"/>
    <property type="match status" value="1"/>
</dbReference>
<feature type="coiled-coil region" evidence="2">
    <location>
        <begin position="92"/>
        <end position="164"/>
    </location>
</feature>
<dbReference type="GO" id="GO:1990281">
    <property type="term" value="C:efflux pump complex"/>
    <property type="evidence" value="ECO:0007669"/>
    <property type="project" value="TreeGrafter"/>
</dbReference>
<dbReference type="InterPro" id="IPR006143">
    <property type="entry name" value="RND_pump_MFP"/>
</dbReference>
<sequence length="367" mass="38527">MNAIALRHGVLALGFALVLAGCGNGAKEAEVIRPALVEKPLPGGHAVLAFPGDVRAREESALSFRVAGKIAKRHVDAGAQVKSGDVLAELDADDLRLQVDASRAALNSAQADLALAKTERERYRALLDRKLVAQSAFDAQDNAFKAAQARAEQVRAQLDVTRNQAGYAQLRAPADGIVATRHAEAGQNVAAGQTVFTLAADGEREIAISLPEQTIGQFSVGQRVMVELWSQPGTRVPGTIRELSRAADALARTYAARVSFDAETADAQLGQSARVYIGAAEGTALSVPLAAVTADGGASFVWVVDPATSTLRRTPVQTGPYGEERVPILAGLADTDWVVVAGAHLVRDGQPVKPIDRDNRAIALAAE</sequence>
<dbReference type="InterPro" id="IPR058625">
    <property type="entry name" value="MdtA-like_BSH"/>
</dbReference>
<protein>
    <submittedName>
        <fullName evidence="5">Multidrug efflux system membrane fusion protein</fullName>
    </submittedName>
</protein>
<proteinExistence type="inferred from homology"/>
<comment type="similarity">
    <text evidence="1">Belongs to the membrane fusion protein (MFP) (TC 8.A.1) family.</text>
</comment>
<dbReference type="EMBL" id="JACHHP010000002">
    <property type="protein sequence ID" value="MBB5207846.1"/>
    <property type="molecule type" value="Genomic_DNA"/>
</dbReference>
<gene>
    <name evidence="5" type="ORF">HNQ52_001375</name>
</gene>
<dbReference type="PANTHER" id="PTHR30469:SF15">
    <property type="entry name" value="HLYD FAMILY OF SECRETION PROTEINS"/>
    <property type="match status" value="1"/>
</dbReference>
<dbReference type="SUPFAM" id="SSF111369">
    <property type="entry name" value="HlyD-like secretion proteins"/>
    <property type="match status" value="1"/>
</dbReference>
<evidence type="ECO:0000259" key="3">
    <source>
        <dbReference type="Pfam" id="PF25917"/>
    </source>
</evidence>
<keyword evidence="6" id="KW-1185">Reference proteome</keyword>
<dbReference type="Gene3D" id="1.10.287.470">
    <property type="entry name" value="Helix hairpin bin"/>
    <property type="match status" value="1"/>
</dbReference>
<feature type="domain" description="CusB-like beta-barrel" evidence="4">
    <location>
        <begin position="207"/>
        <end position="278"/>
    </location>
</feature>
<dbReference type="Pfam" id="PF25954">
    <property type="entry name" value="Beta-barrel_RND_2"/>
    <property type="match status" value="1"/>
</dbReference>
<feature type="domain" description="Multidrug resistance protein MdtA-like barrel-sandwich hybrid" evidence="3">
    <location>
        <begin position="65"/>
        <end position="196"/>
    </location>
</feature>
<dbReference type="Pfam" id="PF25917">
    <property type="entry name" value="BSH_RND"/>
    <property type="match status" value="1"/>
</dbReference>
<dbReference type="Gene3D" id="2.40.420.20">
    <property type="match status" value="1"/>
</dbReference>
<dbReference type="InterPro" id="IPR058792">
    <property type="entry name" value="Beta-barrel_RND_2"/>
</dbReference>
<evidence type="ECO:0000256" key="2">
    <source>
        <dbReference type="SAM" id="Coils"/>
    </source>
</evidence>
<evidence type="ECO:0000256" key="1">
    <source>
        <dbReference type="ARBA" id="ARBA00009477"/>
    </source>
</evidence>
<evidence type="ECO:0000313" key="5">
    <source>
        <dbReference type="EMBL" id="MBB5207846.1"/>
    </source>
</evidence>
<dbReference type="GO" id="GO:0015562">
    <property type="term" value="F:efflux transmembrane transporter activity"/>
    <property type="evidence" value="ECO:0007669"/>
    <property type="project" value="TreeGrafter"/>
</dbReference>
<dbReference type="PANTHER" id="PTHR30469">
    <property type="entry name" value="MULTIDRUG RESISTANCE PROTEIN MDTA"/>
    <property type="match status" value="1"/>
</dbReference>
<keyword evidence="2" id="KW-0175">Coiled coil</keyword>
<dbReference type="RefSeq" id="WP_183960365.1">
    <property type="nucleotide sequence ID" value="NZ_JACHHP010000002.1"/>
</dbReference>